<evidence type="ECO:0000256" key="1">
    <source>
        <dbReference type="SAM" id="Phobius"/>
    </source>
</evidence>
<dbReference type="EMBL" id="HBUE01030852">
    <property type="protein sequence ID" value="CAG6456411.1"/>
    <property type="molecule type" value="Transcribed_RNA"/>
</dbReference>
<evidence type="ECO:0000313" key="2">
    <source>
        <dbReference type="EMBL" id="CAG6505755.1"/>
    </source>
</evidence>
<dbReference type="AlphaFoldDB" id="A0A8D8GFK6"/>
<feature type="transmembrane region" description="Helical" evidence="1">
    <location>
        <begin position="27"/>
        <end position="51"/>
    </location>
</feature>
<keyword evidence="1" id="KW-1133">Transmembrane helix</keyword>
<dbReference type="EMBL" id="HBUE01151969">
    <property type="protein sequence ID" value="CAG6505756.1"/>
    <property type="molecule type" value="Transcribed_RNA"/>
</dbReference>
<protein>
    <submittedName>
        <fullName evidence="2">(northern house mosquito) hypothetical protein</fullName>
    </submittedName>
</protein>
<sequence length="115" mass="12833">MFDPPMAFTQSLFASQIYFSKHLSCELLYVLAYVFNTVIPATVASLIESFLPMSLAVKDRWEKDVFKASNKFTTIFMNCIGEPPLSTLSIPSLAPPPRRAVMIFNPTDITLAHGD</sequence>
<name>A0A8D8GFK6_CULPI</name>
<keyword evidence="1" id="KW-0812">Transmembrane</keyword>
<dbReference type="EMBL" id="HBUE01256970">
    <property type="protein sequence ID" value="CAG6557055.1"/>
    <property type="molecule type" value="Transcribed_RNA"/>
</dbReference>
<dbReference type="EMBL" id="HBUE01256969">
    <property type="protein sequence ID" value="CAG6557054.1"/>
    <property type="molecule type" value="Transcribed_RNA"/>
</dbReference>
<dbReference type="EMBL" id="HBUE01151968">
    <property type="protein sequence ID" value="CAG6505755.1"/>
    <property type="molecule type" value="Transcribed_RNA"/>
</dbReference>
<reference evidence="2" key="1">
    <citation type="submission" date="2021-05" db="EMBL/GenBank/DDBJ databases">
        <authorList>
            <person name="Alioto T."/>
            <person name="Alioto T."/>
            <person name="Gomez Garrido J."/>
        </authorList>
    </citation>
    <scope>NUCLEOTIDE SEQUENCE</scope>
</reference>
<proteinExistence type="predicted"/>
<keyword evidence="1" id="KW-0472">Membrane</keyword>
<accession>A0A8D8GFK6</accession>
<organism evidence="2">
    <name type="scientific">Culex pipiens</name>
    <name type="common">House mosquito</name>
    <dbReference type="NCBI Taxonomy" id="7175"/>
    <lineage>
        <taxon>Eukaryota</taxon>
        <taxon>Metazoa</taxon>
        <taxon>Ecdysozoa</taxon>
        <taxon>Arthropoda</taxon>
        <taxon>Hexapoda</taxon>
        <taxon>Insecta</taxon>
        <taxon>Pterygota</taxon>
        <taxon>Neoptera</taxon>
        <taxon>Endopterygota</taxon>
        <taxon>Diptera</taxon>
        <taxon>Nematocera</taxon>
        <taxon>Culicoidea</taxon>
        <taxon>Culicidae</taxon>
        <taxon>Culicinae</taxon>
        <taxon>Culicini</taxon>
        <taxon>Culex</taxon>
        <taxon>Culex</taxon>
    </lineage>
</organism>